<evidence type="ECO:0000313" key="2">
    <source>
        <dbReference type="EMBL" id="KFA90912.1"/>
    </source>
</evidence>
<name>A0A084SR27_9BACT</name>
<dbReference type="EMBL" id="JPMI01000168">
    <property type="protein sequence ID" value="KFA90912.1"/>
    <property type="molecule type" value="Genomic_DNA"/>
</dbReference>
<organism evidence="2 3">
    <name type="scientific">Archangium violaceum Cb vi76</name>
    <dbReference type="NCBI Taxonomy" id="1406225"/>
    <lineage>
        <taxon>Bacteria</taxon>
        <taxon>Pseudomonadati</taxon>
        <taxon>Myxococcota</taxon>
        <taxon>Myxococcia</taxon>
        <taxon>Myxococcales</taxon>
        <taxon>Cystobacterineae</taxon>
        <taxon>Archangiaceae</taxon>
        <taxon>Archangium</taxon>
    </lineage>
</organism>
<dbReference type="AlphaFoldDB" id="A0A084SR27"/>
<feature type="domain" description="Novel toxin 16" evidence="1">
    <location>
        <begin position="2"/>
        <end position="69"/>
    </location>
</feature>
<evidence type="ECO:0000313" key="3">
    <source>
        <dbReference type="Proteomes" id="UP000028547"/>
    </source>
</evidence>
<comment type="caution">
    <text evidence="2">The sequence shown here is derived from an EMBL/GenBank/DDBJ whole genome shotgun (WGS) entry which is preliminary data.</text>
</comment>
<dbReference type="InterPro" id="IPR029118">
    <property type="entry name" value="Ntox16"/>
</dbReference>
<reference evidence="2 3" key="1">
    <citation type="submission" date="2014-07" db="EMBL/GenBank/DDBJ databases">
        <title>Draft Genome Sequence of Gephyronic Acid Producer, Cystobacter violaceus Strain Cb vi76.</title>
        <authorList>
            <person name="Stevens D.C."/>
            <person name="Young J."/>
            <person name="Carmichael R."/>
            <person name="Tan J."/>
            <person name="Taylor R.E."/>
        </authorList>
    </citation>
    <scope>NUCLEOTIDE SEQUENCE [LARGE SCALE GENOMIC DNA]</scope>
    <source>
        <strain evidence="2 3">Cb vi76</strain>
    </source>
</reference>
<evidence type="ECO:0000259" key="1">
    <source>
        <dbReference type="Pfam" id="PF15523"/>
    </source>
</evidence>
<protein>
    <recommendedName>
        <fullName evidence="1">Novel toxin 16 domain-containing protein</fullName>
    </recommendedName>
</protein>
<dbReference type="Pfam" id="PF15523">
    <property type="entry name" value="Ntox16"/>
    <property type="match status" value="1"/>
</dbReference>
<proteinExistence type="predicted"/>
<dbReference type="Proteomes" id="UP000028547">
    <property type="component" value="Unassembled WGS sequence"/>
</dbReference>
<gene>
    <name evidence="2" type="ORF">Q664_25450</name>
</gene>
<sequence length="82" mass="9620">MKEEVGRACKATSMRCHEYQSCDELLANWLKYQRCISARVAIMDKCFRGGDENHRREVENYRSGAAECSRLMNLQRCPKQCR</sequence>
<accession>A0A084SR27</accession>